<name>A0A5C5S0I4_9ACTN</name>
<feature type="transmembrane region" description="Helical" evidence="1">
    <location>
        <begin position="185"/>
        <end position="203"/>
    </location>
</feature>
<dbReference type="Pfam" id="PF00990">
    <property type="entry name" value="GGDEF"/>
    <property type="match status" value="1"/>
</dbReference>
<dbReference type="SUPFAM" id="SSF55073">
    <property type="entry name" value="Nucleotide cyclase"/>
    <property type="match status" value="1"/>
</dbReference>
<gene>
    <name evidence="3" type="ORF">FK530_13845</name>
</gene>
<dbReference type="InterPro" id="IPR050469">
    <property type="entry name" value="Diguanylate_Cyclase"/>
</dbReference>
<dbReference type="EMBL" id="VIGX01000007">
    <property type="protein sequence ID" value="TWS28163.1"/>
    <property type="molecule type" value="Genomic_DNA"/>
</dbReference>
<keyword evidence="1" id="KW-0812">Transmembrane</keyword>
<dbReference type="GO" id="GO:0005886">
    <property type="term" value="C:plasma membrane"/>
    <property type="evidence" value="ECO:0007669"/>
    <property type="project" value="TreeGrafter"/>
</dbReference>
<dbReference type="NCBIfam" id="TIGR00254">
    <property type="entry name" value="GGDEF"/>
    <property type="match status" value="1"/>
</dbReference>
<keyword evidence="1" id="KW-1133">Transmembrane helix</keyword>
<evidence type="ECO:0000256" key="1">
    <source>
        <dbReference type="SAM" id="Phobius"/>
    </source>
</evidence>
<organism evidence="3 4">
    <name type="scientific">Tsukamurella conjunctivitidis</name>
    <dbReference type="NCBI Taxonomy" id="2592068"/>
    <lineage>
        <taxon>Bacteria</taxon>
        <taxon>Bacillati</taxon>
        <taxon>Actinomycetota</taxon>
        <taxon>Actinomycetes</taxon>
        <taxon>Mycobacteriales</taxon>
        <taxon>Tsukamurellaceae</taxon>
        <taxon>Tsukamurella</taxon>
    </lineage>
</organism>
<evidence type="ECO:0000313" key="4">
    <source>
        <dbReference type="Proteomes" id="UP000319375"/>
    </source>
</evidence>
<dbReference type="Gene3D" id="3.30.70.270">
    <property type="match status" value="1"/>
</dbReference>
<dbReference type="RefSeq" id="WP_146487625.1">
    <property type="nucleotide sequence ID" value="NZ_VIGX01000007.1"/>
</dbReference>
<dbReference type="InterPro" id="IPR043128">
    <property type="entry name" value="Rev_trsase/Diguanyl_cyclase"/>
</dbReference>
<dbReference type="Proteomes" id="UP000319375">
    <property type="component" value="Unassembled WGS sequence"/>
</dbReference>
<accession>A0A5C5S0I4</accession>
<feature type="transmembrane region" description="Helical" evidence="1">
    <location>
        <begin position="156"/>
        <end position="173"/>
    </location>
</feature>
<comment type="caution">
    <text evidence="3">The sequence shown here is derived from an EMBL/GenBank/DDBJ whole genome shotgun (WGS) entry which is preliminary data.</text>
</comment>
<feature type="transmembrane region" description="Helical" evidence="1">
    <location>
        <begin position="107"/>
        <end position="126"/>
    </location>
</feature>
<dbReference type="SMART" id="SM00267">
    <property type="entry name" value="GGDEF"/>
    <property type="match status" value="1"/>
</dbReference>
<dbReference type="GO" id="GO:1902201">
    <property type="term" value="P:negative regulation of bacterial-type flagellum-dependent cell motility"/>
    <property type="evidence" value="ECO:0007669"/>
    <property type="project" value="TreeGrafter"/>
</dbReference>
<sequence length="378" mass="39856">MRTTGTRRFARSVLRRLGDREGWRTAGVAEYASAQSWLRVQGGGLALRLAVGGLALMMVPLCVGVLFSAGRPTTTGAMIVFVIASSGSAVLGVWWLRLREPRARDAIRFVATADICLFAGCLAQAGTARISGTTYLGMLAMLTAFLLGWRVLLMHCLLSVAAVLATTVTTMVVDGSSLGELYTTLAPALAMVFALPMIVQFVVESGRRGIGVAVTDQNRDGLTGLYNRVGMQSAVRIMARREHGAAVVAILDLDRFKQYNDTNGHLSGDQLLVDTGRALKDGLPEALVSRMGGDEFVVVALRPTRAAADAVVAGLRALVAGDGVTGPSIAGSAGVVVLPRLEPRGFPRAVSAADHALYEAKADRSLRLVVGRGDVELP</sequence>
<feature type="transmembrane region" description="Helical" evidence="1">
    <location>
        <begin position="45"/>
        <end position="69"/>
    </location>
</feature>
<dbReference type="InterPro" id="IPR000160">
    <property type="entry name" value="GGDEF_dom"/>
</dbReference>
<reference evidence="3 4" key="1">
    <citation type="submission" date="2019-06" db="EMBL/GenBank/DDBJ databases">
        <title>Tsukamurella conjunctivitidis sp. nov., Tsukamurella assacharolytica sp. nov. and Tsukamurella sputae sp. nov. isolated from patients with conjunctivitis, bacteraemia (lymphoma) and respiratory infection (sputum) in Hong Kong.</title>
        <authorList>
            <person name="Teng J.L.L."/>
            <person name="Lee H.H."/>
            <person name="Fong J.Y.H."/>
            <person name="Fok K.M.N."/>
            <person name="Lau S.K.P."/>
            <person name="Woo P.C.Y."/>
        </authorList>
    </citation>
    <scope>NUCLEOTIDE SEQUENCE [LARGE SCALE GENOMIC DNA]</scope>
    <source>
        <strain evidence="3 4">HKU72</strain>
    </source>
</reference>
<dbReference type="GO" id="GO:0052621">
    <property type="term" value="F:diguanylate cyclase activity"/>
    <property type="evidence" value="ECO:0007669"/>
    <property type="project" value="TreeGrafter"/>
</dbReference>
<keyword evidence="1" id="KW-0472">Membrane</keyword>
<evidence type="ECO:0000259" key="2">
    <source>
        <dbReference type="PROSITE" id="PS50887"/>
    </source>
</evidence>
<feature type="transmembrane region" description="Helical" evidence="1">
    <location>
        <begin position="75"/>
        <end position="95"/>
    </location>
</feature>
<dbReference type="OrthoDB" id="23692at2"/>
<keyword evidence="4" id="KW-1185">Reference proteome</keyword>
<feature type="domain" description="GGDEF" evidence="2">
    <location>
        <begin position="244"/>
        <end position="378"/>
    </location>
</feature>
<dbReference type="CDD" id="cd01949">
    <property type="entry name" value="GGDEF"/>
    <property type="match status" value="1"/>
</dbReference>
<dbReference type="PANTHER" id="PTHR45138">
    <property type="entry name" value="REGULATORY COMPONENTS OF SENSORY TRANSDUCTION SYSTEM"/>
    <property type="match status" value="1"/>
</dbReference>
<dbReference type="AlphaFoldDB" id="A0A5C5S0I4"/>
<dbReference type="GO" id="GO:0043709">
    <property type="term" value="P:cell adhesion involved in single-species biofilm formation"/>
    <property type="evidence" value="ECO:0007669"/>
    <property type="project" value="TreeGrafter"/>
</dbReference>
<proteinExistence type="predicted"/>
<dbReference type="InterPro" id="IPR029787">
    <property type="entry name" value="Nucleotide_cyclase"/>
</dbReference>
<protein>
    <submittedName>
        <fullName evidence="3">GGDEF domain-containing protein</fullName>
    </submittedName>
</protein>
<dbReference type="PROSITE" id="PS50887">
    <property type="entry name" value="GGDEF"/>
    <property type="match status" value="1"/>
</dbReference>
<dbReference type="PANTHER" id="PTHR45138:SF9">
    <property type="entry name" value="DIGUANYLATE CYCLASE DGCM-RELATED"/>
    <property type="match status" value="1"/>
</dbReference>
<evidence type="ECO:0000313" key="3">
    <source>
        <dbReference type="EMBL" id="TWS28163.1"/>
    </source>
</evidence>